<dbReference type="RefSeq" id="WP_168969868.1">
    <property type="nucleotide sequence ID" value="NZ_JABAFZ010000006.1"/>
</dbReference>
<gene>
    <name evidence="1" type="ORF">HF853_07910</name>
</gene>
<evidence type="ECO:0000313" key="1">
    <source>
        <dbReference type="EMBL" id="NME89591.1"/>
    </source>
</evidence>
<dbReference type="AlphaFoldDB" id="A0AB36CKT8"/>
<comment type="caution">
    <text evidence="1">The sequence shown here is derived from an EMBL/GenBank/DDBJ whole genome shotgun (WGS) entry which is preliminary data.</text>
</comment>
<proteinExistence type="predicted"/>
<evidence type="ECO:0000313" key="2">
    <source>
        <dbReference type="Proteomes" id="UP000544551"/>
    </source>
</evidence>
<accession>A0AB36CKT8</accession>
<organism evidence="1 2">
    <name type="scientific">Corynebacterium stationis</name>
    <dbReference type="NCBI Taxonomy" id="1705"/>
    <lineage>
        <taxon>Bacteria</taxon>
        <taxon>Bacillati</taxon>
        <taxon>Actinomycetota</taxon>
        <taxon>Actinomycetes</taxon>
        <taxon>Mycobacteriales</taxon>
        <taxon>Corynebacteriaceae</taxon>
        <taxon>Corynebacterium</taxon>
    </lineage>
</organism>
<name>A0AB36CKT8_9CORY</name>
<sequence>MTHNLNAVVKVLEQQERNLHIILDKAPLSPQLHKQLRDHAAQNSLLQKRIENYGMRLSGVVRAKN</sequence>
<reference evidence="1 2" key="1">
    <citation type="submission" date="2020-04" db="EMBL/GenBank/DDBJ databases">
        <authorList>
            <person name="Hitch T.C.A."/>
            <person name="Wylensek D."/>
            <person name="Clavel T."/>
        </authorList>
    </citation>
    <scope>NUCLEOTIDE SEQUENCE [LARGE SCALE GENOMIC DNA]</scope>
    <source>
        <strain evidence="1 2">BL-383-APC-3D</strain>
    </source>
</reference>
<dbReference type="Proteomes" id="UP000544551">
    <property type="component" value="Unassembled WGS sequence"/>
</dbReference>
<dbReference type="EMBL" id="JABAFZ010000006">
    <property type="protein sequence ID" value="NME89591.1"/>
    <property type="molecule type" value="Genomic_DNA"/>
</dbReference>
<protein>
    <submittedName>
        <fullName evidence="1">Uncharacterized protein</fullName>
    </submittedName>
</protein>